<protein>
    <submittedName>
        <fullName evidence="1">Uncharacterized protein</fullName>
    </submittedName>
</protein>
<dbReference type="EMBL" id="BK015517">
    <property type="protein sequence ID" value="DAE10646.1"/>
    <property type="molecule type" value="Genomic_DNA"/>
</dbReference>
<organism evidence="1">
    <name type="scientific">Siphoviridae sp. ctlgF9</name>
    <dbReference type="NCBI Taxonomy" id="2825649"/>
    <lineage>
        <taxon>Viruses</taxon>
        <taxon>Duplodnaviria</taxon>
        <taxon>Heunggongvirae</taxon>
        <taxon>Uroviricota</taxon>
        <taxon>Caudoviricetes</taxon>
    </lineage>
</organism>
<name>A0A8S5PUA6_9CAUD</name>
<sequence length="147" mass="17147">MNYNTPNLNQETNDKWAQFDTLSDHLRGHCKHESEEAMTEYKKHIGQHNDMMVDQLALPRDTFKGNTVEPHDWQTPEAEPVQDALFEMQEVVDGLPEEELQTYKDQMLAEISDREAIVDAINRRLDTMQAQQYTRGVRNAITKQVKM</sequence>
<reference evidence="1" key="1">
    <citation type="journal article" date="2021" name="Proc. Natl. Acad. Sci. U.S.A.">
        <title>A Catalog of Tens of Thousands of Viruses from Human Metagenomes Reveals Hidden Associations with Chronic Diseases.</title>
        <authorList>
            <person name="Tisza M.J."/>
            <person name="Buck C.B."/>
        </authorList>
    </citation>
    <scope>NUCLEOTIDE SEQUENCE</scope>
    <source>
        <strain evidence="1">CtlgF9</strain>
    </source>
</reference>
<evidence type="ECO:0000313" key="1">
    <source>
        <dbReference type="EMBL" id="DAE10646.1"/>
    </source>
</evidence>
<accession>A0A8S5PUA6</accession>
<proteinExistence type="predicted"/>